<reference evidence="2" key="1">
    <citation type="journal article" date="2023" name="Nat. Plants">
        <title>Single-cell RNA sequencing provides a high-resolution roadmap for understanding the multicellular compartmentation of specialized metabolism.</title>
        <authorList>
            <person name="Sun S."/>
            <person name="Shen X."/>
            <person name="Li Y."/>
            <person name="Li Y."/>
            <person name="Wang S."/>
            <person name="Li R."/>
            <person name="Zhang H."/>
            <person name="Shen G."/>
            <person name="Guo B."/>
            <person name="Wei J."/>
            <person name="Xu J."/>
            <person name="St-Pierre B."/>
            <person name="Chen S."/>
            <person name="Sun C."/>
        </authorList>
    </citation>
    <scope>NUCLEOTIDE SEQUENCE [LARGE SCALE GENOMIC DNA]</scope>
</reference>
<accession>A0ACC0BK91</accession>
<dbReference type="EMBL" id="CM044703">
    <property type="protein sequence ID" value="KAI5673022.1"/>
    <property type="molecule type" value="Genomic_DNA"/>
</dbReference>
<protein>
    <submittedName>
        <fullName evidence="1">Uncharacterized protein</fullName>
    </submittedName>
</protein>
<proteinExistence type="predicted"/>
<keyword evidence="2" id="KW-1185">Reference proteome</keyword>
<evidence type="ECO:0000313" key="1">
    <source>
        <dbReference type="EMBL" id="KAI5673022.1"/>
    </source>
</evidence>
<dbReference type="Proteomes" id="UP001060085">
    <property type="component" value="Linkage Group LG03"/>
</dbReference>
<gene>
    <name evidence="1" type="ORF">M9H77_13386</name>
</gene>
<comment type="caution">
    <text evidence="1">The sequence shown here is derived from an EMBL/GenBank/DDBJ whole genome shotgun (WGS) entry which is preliminary data.</text>
</comment>
<sequence length="404" mass="45900">MAMEVSEESVIKVTVDNTCSAITTKQQESHEEYHVHQNLKKTSDVDDSEKELHGTPISSILIKLHAGYFRITLSLGTQALLWKVLSQNKNPPSALHHLLPSTTFLLLWWLALCTLILLSFLYILRCFFYFEMVKAEFSHHVGVNYLFTPWISWLLLLQSVPFLVPQTITYQILWWSFVIPMIFLDIKIYGQWFTTEKHFLSMVANPTSQMSVIGNLVAARAAAQMGWKETAICTFTLGAAHYLVVFITLYQRLSGADRLPAMLRPVFFLFVAAPSAASLAWSSINNGTFDMSCKMLFYLSLFLFVSLACRPSLFKKSMKKYSVAWWAYSFPITFLALASTEYAKQIKGFVAPGLLMLLISAISVLVFLGLMLSTAFNLDRFLQENDDPIVSFTKNRCMKSMQNS</sequence>
<organism evidence="1 2">
    <name type="scientific">Catharanthus roseus</name>
    <name type="common">Madagascar periwinkle</name>
    <name type="synonym">Vinca rosea</name>
    <dbReference type="NCBI Taxonomy" id="4058"/>
    <lineage>
        <taxon>Eukaryota</taxon>
        <taxon>Viridiplantae</taxon>
        <taxon>Streptophyta</taxon>
        <taxon>Embryophyta</taxon>
        <taxon>Tracheophyta</taxon>
        <taxon>Spermatophyta</taxon>
        <taxon>Magnoliopsida</taxon>
        <taxon>eudicotyledons</taxon>
        <taxon>Gunneridae</taxon>
        <taxon>Pentapetalae</taxon>
        <taxon>asterids</taxon>
        <taxon>lamiids</taxon>
        <taxon>Gentianales</taxon>
        <taxon>Apocynaceae</taxon>
        <taxon>Rauvolfioideae</taxon>
        <taxon>Vinceae</taxon>
        <taxon>Catharanthinae</taxon>
        <taxon>Catharanthus</taxon>
    </lineage>
</organism>
<name>A0ACC0BK91_CATRO</name>
<evidence type="ECO:0000313" key="2">
    <source>
        <dbReference type="Proteomes" id="UP001060085"/>
    </source>
</evidence>